<feature type="transmembrane region" description="Helical" evidence="1">
    <location>
        <begin position="25"/>
        <end position="42"/>
    </location>
</feature>
<dbReference type="Proteomes" id="UP000663505">
    <property type="component" value="Chromosome"/>
</dbReference>
<dbReference type="AlphaFoldDB" id="A0A9X7VZB3"/>
<reference evidence="2 3" key="1">
    <citation type="submission" date="2021-02" db="EMBL/GenBank/DDBJ databases">
        <title>Alicyclobacillus curvatus sp. nov. and Alicyclobacillus mengziensis sp. nov., two acidophilic bacteria isolated from acid mine drainage.</title>
        <authorList>
            <person name="Huang Y."/>
        </authorList>
    </citation>
    <scope>NUCLEOTIDE SEQUENCE [LARGE SCALE GENOMIC DNA]</scope>
    <source>
        <strain evidence="2 3">S30H14</strain>
    </source>
</reference>
<keyword evidence="1" id="KW-0472">Membrane</keyword>
<evidence type="ECO:0008006" key="4">
    <source>
        <dbReference type="Google" id="ProtNLM"/>
    </source>
</evidence>
<keyword evidence="3" id="KW-1185">Reference proteome</keyword>
<dbReference type="RefSeq" id="WP_206657206.1">
    <property type="nucleotide sequence ID" value="NZ_CP071182.1"/>
</dbReference>
<organism evidence="2 3">
    <name type="scientific">Alicyclobacillus mengziensis</name>
    <dbReference type="NCBI Taxonomy" id="2931921"/>
    <lineage>
        <taxon>Bacteria</taxon>
        <taxon>Bacillati</taxon>
        <taxon>Bacillota</taxon>
        <taxon>Bacilli</taxon>
        <taxon>Bacillales</taxon>
        <taxon>Alicyclobacillaceae</taxon>
        <taxon>Alicyclobacillus</taxon>
    </lineage>
</organism>
<evidence type="ECO:0000256" key="1">
    <source>
        <dbReference type="SAM" id="Phobius"/>
    </source>
</evidence>
<dbReference type="KEGG" id="afx:JZ786_02135"/>
<sequence length="75" mass="9008">MAKFQLNDRPETLRQFREHVQNRRFVARNTVVLLVLLAALVYQGSPFWFYIAVIFIYPALMLALQFVMALFWREE</sequence>
<keyword evidence="1" id="KW-1133">Transmembrane helix</keyword>
<accession>A0A9X7VZB3</accession>
<dbReference type="EMBL" id="CP071182">
    <property type="protein sequence ID" value="QSO47863.1"/>
    <property type="molecule type" value="Genomic_DNA"/>
</dbReference>
<name>A0A9X7VZB3_9BACL</name>
<proteinExistence type="predicted"/>
<evidence type="ECO:0000313" key="2">
    <source>
        <dbReference type="EMBL" id="QSO47863.1"/>
    </source>
</evidence>
<protein>
    <recommendedName>
        <fullName evidence="4">Transmembrane protein</fullName>
    </recommendedName>
</protein>
<feature type="transmembrane region" description="Helical" evidence="1">
    <location>
        <begin position="48"/>
        <end position="72"/>
    </location>
</feature>
<gene>
    <name evidence="2" type="ORF">JZ786_02135</name>
</gene>
<keyword evidence="1" id="KW-0812">Transmembrane</keyword>
<evidence type="ECO:0000313" key="3">
    <source>
        <dbReference type="Proteomes" id="UP000663505"/>
    </source>
</evidence>